<dbReference type="Proteomes" id="UP000053989">
    <property type="component" value="Unassembled WGS sequence"/>
</dbReference>
<organism evidence="2 3">
    <name type="scientific">Scleroderma citrinum Foug A</name>
    <dbReference type="NCBI Taxonomy" id="1036808"/>
    <lineage>
        <taxon>Eukaryota</taxon>
        <taxon>Fungi</taxon>
        <taxon>Dikarya</taxon>
        <taxon>Basidiomycota</taxon>
        <taxon>Agaricomycotina</taxon>
        <taxon>Agaricomycetes</taxon>
        <taxon>Agaricomycetidae</taxon>
        <taxon>Boletales</taxon>
        <taxon>Sclerodermatineae</taxon>
        <taxon>Sclerodermataceae</taxon>
        <taxon>Scleroderma</taxon>
    </lineage>
</organism>
<name>A0A0C3DBN5_9AGAM</name>
<keyword evidence="3" id="KW-1185">Reference proteome</keyword>
<feature type="region of interest" description="Disordered" evidence="1">
    <location>
        <begin position="42"/>
        <end position="72"/>
    </location>
</feature>
<dbReference type="EMBL" id="KN822091">
    <property type="protein sequence ID" value="KIM58100.1"/>
    <property type="molecule type" value="Genomic_DNA"/>
</dbReference>
<feature type="region of interest" description="Disordered" evidence="1">
    <location>
        <begin position="187"/>
        <end position="206"/>
    </location>
</feature>
<evidence type="ECO:0000313" key="2">
    <source>
        <dbReference type="EMBL" id="KIM58100.1"/>
    </source>
</evidence>
<dbReference type="AlphaFoldDB" id="A0A0C3DBN5"/>
<evidence type="ECO:0000313" key="3">
    <source>
        <dbReference type="Proteomes" id="UP000053989"/>
    </source>
</evidence>
<dbReference type="OrthoDB" id="6511194at2759"/>
<reference evidence="3" key="2">
    <citation type="submission" date="2015-01" db="EMBL/GenBank/DDBJ databases">
        <title>Evolutionary Origins and Diversification of the Mycorrhizal Mutualists.</title>
        <authorList>
            <consortium name="DOE Joint Genome Institute"/>
            <consortium name="Mycorrhizal Genomics Consortium"/>
            <person name="Kohler A."/>
            <person name="Kuo A."/>
            <person name="Nagy L.G."/>
            <person name="Floudas D."/>
            <person name="Copeland A."/>
            <person name="Barry K.W."/>
            <person name="Cichocki N."/>
            <person name="Veneault-Fourrey C."/>
            <person name="LaButti K."/>
            <person name="Lindquist E.A."/>
            <person name="Lipzen A."/>
            <person name="Lundell T."/>
            <person name="Morin E."/>
            <person name="Murat C."/>
            <person name="Riley R."/>
            <person name="Ohm R."/>
            <person name="Sun H."/>
            <person name="Tunlid A."/>
            <person name="Henrissat B."/>
            <person name="Grigoriev I.V."/>
            <person name="Hibbett D.S."/>
            <person name="Martin F."/>
        </authorList>
    </citation>
    <scope>NUCLEOTIDE SEQUENCE [LARGE SCALE GENOMIC DNA]</scope>
    <source>
        <strain evidence="3">Foug A</strain>
    </source>
</reference>
<dbReference type="InParanoid" id="A0A0C3DBN5"/>
<dbReference type="HOGENOM" id="CLU_1332634_0_0_1"/>
<reference evidence="2 3" key="1">
    <citation type="submission" date="2014-04" db="EMBL/GenBank/DDBJ databases">
        <authorList>
            <consortium name="DOE Joint Genome Institute"/>
            <person name="Kuo A."/>
            <person name="Kohler A."/>
            <person name="Nagy L.G."/>
            <person name="Floudas D."/>
            <person name="Copeland A."/>
            <person name="Barry K.W."/>
            <person name="Cichocki N."/>
            <person name="Veneault-Fourrey C."/>
            <person name="LaButti K."/>
            <person name="Lindquist E.A."/>
            <person name="Lipzen A."/>
            <person name="Lundell T."/>
            <person name="Morin E."/>
            <person name="Murat C."/>
            <person name="Sun H."/>
            <person name="Tunlid A."/>
            <person name="Henrissat B."/>
            <person name="Grigoriev I.V."/>
            <person name="Hibbett D.S."/>
            <person name="Martin F."/>
            <person name="Nordberg H.P."/>
            <person name="Cantor M.N."/>
            <person name="Hua S.X."/>
        </authorList>
    </citation>
    <scope>NUCLEOTIDE SEQUENCE [LARGE SCALE GENOMIC DNA]</scope>
    <source>
        <strain evidence="2 3">Foug A</strain>
    </source>
</reference>
<sequence>MNGSQTKRTCDTNHQTRLGTESTVAVSCGGFCLSDISSASEESDVDDDHCSPNATSDTHLGTPGNTNEGNIAGDRRWLHHEGFQYTAYQKGLYFNGHDHPDVVQYRQEVFLPQMKEHERHLVRYTVGDVELECQDRFFANLIFRGVRGSGHGLAVRPKGYVAWSRFPKGRKANRGLRQGVRDYLVSDQTPCTSTGESRVEDRTGIR</sequence>
<protein>
    <submittedName>
        <fullName evidence="2">Uncharacterized protein</fullName>
    </submittedName>
</protein>
<feature type="compositionally biased region" description="Polar residues" evidence="1">
    <location>
        <begin position="187"/>
        <end position="196"/>
    </location>
</feature>
<gene>
    <name evidence="2" type="ORF">SCLCIDRAFT_129036</name>
</gene>
<proteinExistence type="predicted"/>
<feature type="compositionally biased region" description="Basic and acidic residues" evidence="1">
    <location>
        <begin position="197"/>
        <end position="206"/>
    </location>
</feature>
<feature type="compositionally biased region" description="Polar residues" evidence="1">
    <location>
        <begin position="52"/>
        <end position="69"/>
    </location>
</feature>
<accession>A0A0C3DBN5</accession>
<evidence type="ECO:0000256" key="1">
    <source>
        <dbReference type="SAM" id="MobiDB-lite"/>
    </source>
</evidence>